<feature type="compositionally biased region" description="Polar residues" evidence="1">
    <location>
        <begin position="1465"/>
        <end position="1486"/>
    </location>
</feature>
<evidence type="ECO:0000313" key="3">
    <source>
        <dbReference type="Proteomes" id="UP000695007"/>
    </source>
</evidence>
<dbReference type="PANTHER" id="PTHR21564">
    <property type="entry name" value="BRAKELESS PROTEIN"/>
    <property type="match status" value="1"/>
</dbReference>
<evidence type="ECO:0000256" key="1">
    <source>
        <dbReference type="SAM" id="MobiDB-lite"/>
    </source>
</evidence>
<feature type="region of interest" description="Disordered" evidence="1">
    <location>
        <begin position="1545"/>
        <end position="1564"/>
    </location>
</feature>
<evidence type="ECO:0000313" key="4">
    <source>
        <dbReference type="RefSeq" id="XP_011503832.1"/>
    </source>
</evidence>
<feature type="region of interest" description="Disordered" evidence="1">
    <location>
        <begin position="1465"/>
        <end position="1538"/>
    </location>
</feature>
<feature type="compositionally biased region" description="Basic residues" evidence="1">
    <location>
        <begin position="1523"/>
        <end position="1532"/>
    </location>
</feature>
<dbReference type="RefSeq" id="XP_011503832.1">
    <property type="nucleotide sequence ID" value="XM_011505530.1"/>
</dbReference>
<dbReference type="Proteomes" id="UP000695007">
    <property type="component" value="Unplaced"/>
</dbReference>
<feature type="region of interest" description="Disordered" evidence="1">
    <location>
        <begin position="292"/>
        <end position="336"/>
    </location>
</feature>
<protein>
    <submittedName>
        <fullName evidence="4">Zinc finger protein 608</fullName>
    </submittedName>
</protein>
<reference evidence="4" key="1">
    <citation type="submission" date="2025-08" db="UniProtKB">
        <authorList>
            <consortium name="RefSeq"/>
        </authorList>
    </citation>
    <scope>IDENTIFICATION</scope>
</reference>
<feature type="compositionally biased region" description="Basic and acidic residues" evidence="1">
    <location>
        <begin position="676"/>
        <end position="685"/>
    </location>
</feature>
<dbReference type="GO" id="GO:0006357">
    <property type="term" value="P:regulation of transcription by RNA polymerase II"/>
    <property type="evidence" value="ECO:0007669"/>
    <property type="project" value="TreeGrafter"/>
</dbReference>
<feature type="domain" description="C2H2-type" evidence="2">
    <location>
        <begin position="707"/>
        <end position="730"/>
    </location>
</feature>
<evidence type="ECO:0000259" key="2">
    <source>
        <dbReference type="PROSITE" id="PS00028"/>
    </source>
</evidence>
<dbReference type="PROSITE" id="PS00028">
    <property type="entry name" value="ZINC_FINGER_C2H2_1"/>
    <property type="match status" value="1"/>
</dbReference>
<accession>A0AAJ6YTC5</accession>
<proteinExistence type="predicted"/>
<dbReference type="InterPro" id="IPR040010">
    <property type="entry name" value="ZN608/ZN609"/>
</dbReference>
<dbReference type="GO" id="GO:0005634">
    <property type="term" value="C:nucleus"/>
    <property type="evidence" value="ECO:0007669"/>
    <property type="project" value="TreeGrafter"/>
</dbReference>
<feature type="compositionally biased region" description="Polar residues" evidence="1">
    <location>
        <begin position="753"/>
        <end position="764"/>
    </location>
</feature>
<organism evidence="3 4">
    <name type="scientific">Ceratosolen solmsi marchali</name>
    <dbReference type="NCBI Taxonomy" id="326594"/>
    <lineage>
        <taxon>Eukaryota</taxon>
        <taxon>Metazoa</taxon>
        <taxon>Ecdysozoa</taxon>
        <taxon>Arthropoda</taxon>
        <taxon>Hexapoda</taxon>
        <taxon>Insecta</taxon>
        <taxon>Pterygota</taxon>
        <taxon>Neoptera</taxon>
        <taxon>Endopterygota</taxon>
        <taxon>Hymenoptera</taxon>
        <taxon>Apocrita</taxon>
        <taxon>Proctotrupomorpha</taxon>
        <taxon>Chalcidoidea</taxon>
        <taxon>Agaonidae</taxon>
        <taxon>Agaoninae</taxon>
        <taxon>Ceratosolen</taxon>
    </lineage>
</organism>
<dbReference type="InterPro" id="IPR013087">
    <property type="entry name" value="Znf_C2H2_type"/>
</dbReference>
<dbReference type="KEGG" id="csol:105366925"/>
<name>A0AAJ6YTC5_9HYME</name>
<feature type="compositionally biased region" description="Polar residues" evidence="1">
    <location>
        <begin position="1295"/>
        <end position="1305"/>
    </location>
</feature>
<feature type="compositionally biased region" description="Low complexity" evidence="1">
    <location>
        <begin position="292"/>
        <end position="301"/>
    </location>
</feature>
<feature type="compositionally biased region" description="Polar residues" evidence="1">
    <location>
        <begin position="302"/>
        <end position="320"/>
    </location>
</feature>
<feature type="region of interest" description="Disordered" evidence="1">
    <location>
        <begin position="1258"/>
        <end position="1352"/>
    </location>
</feature>
<feature type="compositionally biased region" description="Polar residues" evidence="1">
    <location>
        <begin position="1503"/>
        <end position="1513"/>
    </location>
</feature>
<feature type="compositionally biased region" description="Low complexity" evidence="1">
    <location>
        <begin position="251"/>
        <end position="265"/>
    </location>
</feature>
<feature type="compositionally biased region" description="Pro residues" evidence="1">
    <location>
        <begin position="688"/>
        <end position="701"/>
    </location>
</feature>
<keyword evidence="3" id="KW-1185">Reference proteome</keyword>
<feature type="compositionally biased region" description="Polar residues" evidence="1">
    <location>
        <begin position="619"/>
        <end position="643"/>
    </location>
</feature>
<feature type="compositionally biased region" description="Low complexity" evidence="1">
    <location>
        <begin position="1487"/>
        <end position="1502"/>
    </location>
</feature>
<feature type="compositionally biased region" description="Basic and acidic residues" evidence="1">
    <location>
        <begin position="1285"/>
        <end position="1294"/>
    </location>
</feature>
<feature type="region of interest" description="Disordered" evidence="1">
    <location>
        <begin position="229"/>
        <end position="265"/>
    </location>
</feature>
<dbReference type="GeneID" id="105366925"/>
<feature type="region of interest" description="Disordered" evidence="1">
    <location>
        <begin position="747"/>
        <end position="770"/>
    </location>
</feature>
<feature type="region of interest" description="Disordered" evidence="1">
    <location>
        <begin position="595"/>
        <end position="706"/>
    </location>
</feature>
<feature type="compositionally biased region" description="Low complexity" evidence="1">
    <location>
        <begin position="1260"/>
        <end position="1271"/>
    </location>
</feature>
<gene>
    <name evidence="4" type="primary">LOC105366925</name>
</gene>
<sequence length="1564" mass="172359">MAPMPLNCLSQFNSKCSFFNTYKQKYNLICESNLKKYLAYIATQHGFIFKYCKLVSSRKNKKEYNISTVAANASELDLVVANETSNFEYDDNEWDVGIGNLIIDLDADIEKTQEEKLNLEVGMASTPSTSSLNHQIQTAENLNSPCSDKSHSSSCHLSPSLQSSAIFPSSTCNINTQNHNLSNTNNSLELTITNCKSSSICNISGTNLCNKMAVEHSATVDKGLKMKIKRTKPGTKSNEIKHEIVKSNEVNGSLSNQDSSSSVTNNLSSIPISGSTTSQYVHTAIEASSLSSSNKSKSFNLAPSNSASLNTITYNSSKRTSGNHRREKGRDKHDKLQVTHTLQLPKIELNGSAKHVIQNNAQNMSSITEPSNTTALTNLGITLSNHISLANDQNINSTIYTNSSPSPILSPSITNFGNNSDQCDELTANASQVQIQRSQLCSRTTFQVTQNNTSSNETSNTVVCSSNTTSIVCSTFSAEDVKCSPNTGNINAPNVCDSMDTAIDSPPAKKSKCITETELKEMTDICVGTSIGTITEPDCLGPCEPGTSVTLEGIVWHETEGGVLVVNITWRGKTYVGTLLDCTRHDWAPPRFCDSPTSDLDTRSTKGRAKRGRTAPNVIPTTDLSNFTETRSSVHSKLRNTGNKGRRGAYGSPALSPGATAFISPRTDVTAKRKTRCLEEDDKSKQKIPPPTPPNLSPPASPTLLECSEPNCSKKYKHIDGLKYHKSHAHGLIDDDDMKEIITSLSENDESNIESPSPLNSAKSPSDKIENVSNKLNNSTSANILEALPVESSLTLHITLPNIESQSSLVSENNIKPAILRYKNEDCTLAIDPISAVQNSQTLSQLNTTVYNPESPNIASHSRPILNKSPSPVNANVIVSSQLQPQIENSLYQTDLQLHNQPQISQQLSTVAISSLSTNRLVQPAQQMQVHTQCKLANSNHIKNHQLITLASTVNQHGILNNISNETQIQTSITNQTVSPGVVSIHDNLPTHLQSYSNSGGQTKIPQFKVKPTAALMPEEDKDRDLKTSKIANFKKKIRKSPINSPHASPLNSVLINTGRDDVQSPAYSDISDDTIPAIETNTSDKLLKENQDKDIKSNSQTHLTTHFTMYPYYGQPSYLIQNIQDKSTHEYKMNDVTIKNDLTSLNVVSIPTLSNLQNLNLDKNKKEARSIPIQELPESQTQYYTNYNAYISSTYPFQTQSSNSQNINHLSEIEFLDQKHKIKQESQSHNVKEKHLENQQMLKESMEIKNQMSPYQLYNNSNTQQSSPTSGIISDDSRYYIYSDEQRRKENSNKHSVAQKSSPLSPKHQSKQEKSQEINKSDETKIKQEGVKPTMETQGPPPPPTSQYAYIHPGYIPSHHYSSISYDTGHHGIYRNLAPMIVPGTYTSNPYLHQLPRYHSPEDLSRSPGGKALDLLQHHANQYYSNHKIHELQERALKSPIPKTSVSAAGSSPLAAIQSISIRSPIDPTNNSLGSISQSQCVGNKQQSQNLNQQHQQQQHSTCADPNSNSTNKDNRSPPPQRHVHTHHHTHVGLGYPILPGQYSTPYGEKSPKQWENGFGVDF</sequence>
<feature type="compositionally biased region" description="Basic and acidic residues" evidence="1">
    <location>
        <begin position="1311"/>
        <end position="1331"/>
    </location>
</feature>
<dbReference type="PANTHER" id="PTHR21564:SF5">
    <property type="entry name" value="SCRIBBLER, ISOFORM J"/>
    <property type="match status" value="1"/>
</dbReference>